<comment type="caution">
    <text evidence="2">The sequence shown here is derived from an EMBL/GenBank/DDBJ whole genome shotgun (WGS) entry which is preliminary data.</text>
</comment>
<keyword evidence="1" id="KW-1133">Transmembrane helix</keyword>
<dbReference type="PROSITE" id="PS51257">
    <property type="entry name" value="PROKAR_LIPOPROTEIN"/>
    <property type="match status" value="1"/>
</dbReference>
<feature type="transmembrane region" description="Helical" evidence="1">
    <location>
        <begin position="139"/>
        <end position="164"/>
    </location>
</feature>
<keyword evidence="1" id="KW-0472">Membrane</keyword>
<feature type="transmembrane region" description="Helical" evidence="1">
    <location>
        <begin position="76"/>
        <end position="100"/>
    </location>
</feature>
<dbReference type="Proteomes" id="UP000679126">
    <property type="component" value="Unassembled WGS sequence"/>
</dbReference>
<dbReference type="Pfam" id="PF13858">
    <property type="entry name" value="DUF4199"/>
    <property type="match status" value="1"/>
</dbReference>
<name>A0ABS3YH54_9BACT</name>
<organism evidence="2 3">
    <name type="scientific">Chitinophaga chungangae</name>
    <dbReference type="NCBI Taxonomy" id="2821488"/>
    <lineage>
        <taxon>Bacteria</taxon>
        <taxon>Pseudomonadati</taxon>
        <taxon>Bacteroidota</taxon>
        <taxon>Chitinophagia</taxon>
        <taxon>Chitinophagales</taxon>
        <taxon>Chitinophagaceae</taxon>
        <taxon>Chitinophaga</taxon>
    </lineage>
</organism>
<proteinExistence type="predicted"/>
<feature type="transmembrane region" description="Helical" evidence="1">
    <location>
        <begin position="36"/>
        <end position="56"/>
    </location>
</feature>
<dbReference type="RefSeq" id="WP_209147144.1">
    <property type="nucleotide sequence ID" value="NZ_JAGHKP010000003.1"/>
</dbReference>
<protein>
    <submittedName>
        <fullName evidence="2">DUF4199 domain-containing protein</fullName>
    </submittedName>
</protein>
<evidence type="ECO:0000256" key="1">
    <source>
        <dbReference type="SAM" id="Phobius"/>
    </source>
</evidence>
<keyword evidence="1" id="KW-0812">Transmembrane</keyword>
<gene>
    <name evidence="2" type="ORF">J7I43_17480</name>
</gene>
<reference evidence="3" key="1">
    <citation type="submission" date="2021-03" db="EMBL/GenBank/DDBJ databases">
        <title>Assistant Professor.</title>
        <authorList>
            <person name="Huq M.A."/>
        </authorList>
    </citation>
    <scope>NUCLEOTIDE SEQUENCE [LARGE SCALE GENOMIC DNA]</scope>
    <source>
        <strain evidence="3">MAH-28</strain>
    </source>
</reference>
<evidence type="ECO:0000313" key="2">
    <source>
        <dbReference type="EMBL" id="MBO9154023.1"/>
    </source>
</evidence>
<dbReference type="InterPro" id="IPR025250">
    <property type="entry name" value="DUF4199"/>
</dbReference>
<keyword evidence="3" id="KW-1185">Reference proteome</keyword>
<dbReference type="EMBL" id="JAGHKP010000003">
    <property type="protein sequence ID" value="MBO9154023.1"/>
    <property type="molecule type" value="Genomic_DNA"/>
</dbReference>
<accession>A0ABS3YH54</accession>
<evidence type="ECO:0000313" key="3">
    <source>
        <dbReference type="Proteomes" id="UP000679126"/>
    </source>
</evidence>
<sequence>MKKVVFIFGLIAGVIITAMMIGSVTACYRNGDFGGGNMVLGFLVMAIAFSMVFVGIKNYRDKYLGGQITFLKALKVGLLISLVASSMYVIAWLIDFYIFIPDFLDKYEASLRKYATGAEGKAEVDSQMAMYRTWYKTPLGVILATYVEVLPIGIIITLISALILKKRKKNEDHHYQRAGA</sequence>